<evidence type="ECO:0000256" key="3">
    <source>
        <dbReference type="ARBA" id="ARBA00023125"/>
    </source>
</evidence>
<keyword evidence="2" id="KW-0805">Transcription regulation</keyword>
<dbReference type="EMBL" id="FCOI02000034">
    <property type="protein sequence ID" value="SAK89929.1"/>
    <property type="molecule type" value="Genomic_DNA"/>
</dbReference>
<evidence type="ECO:0000313" key="9">
    <source>
        <dbReference type="Proteomes" id="UP000054624"/>
    </source>
</evidence>
<dbReference type="Pfam" id="PF00440">
    <property type="entry name" value="TetR_N"/>
    <property type="match status" value="1"/>
</dbReference>
<evidence type="ECO:0000313" key="8">
    <source>
        <dbReference type="EMBL" id="SAK89929.1"/>
    </source>
</evidence>
<dbReference type="AlphaFoldDB" id="A0A158D5S2"/>
<dbReference type="STRING" id="1777137.AWB76_06495"/>
<proteinExistence type="predicted"/>
<evidence type="ECO:0000256" key="2">
    <source>
        <dbReference type="ARBA" id="ARBA00023015"/>
    </source>
</evidence>
<reference evidence="9" key="1">
    <citation type="submission" date="2016-01" db="EMBL/GenBank/DDBJ databases">
        <authorList>
            <person name="Peeters Charlotte."/>
        </authorList>
    </citation>
    <scope>NUCLEOTIDE SEQUENCE [LARGE SCALE GENOMIC DNA]</scope>
</reference>
<dbReference type="InterPro" id="IPR036271">
    <property type="entry name" value="Tet_transcr_reg_TetR-rel_C_sf"/>
</dbReference>
<sequence length="266" mass="29640">MRGGTADAETLEEHAGTRLAGRGRVKSAVASPRMRLSHHTDPHRGKTLSQTEKTAKTDKTAPATRQRSSMYDSIKDVAKRLLIAHGYHKTTFGVIAKELGITTTNIHYHFGNKNSLVEEVVKDYVAGATEGQKKIWLDETMSLQDKVQAEIAFNRNLFRKYNPNGKTRKPWSLIGRLRLESDVLTDEARAALAGFTTEIHGAVEFAVAHASRSGELKRDTPKEDLIFLLTHLIDSLSVFAQDAGGFERVEQFMNSFSRVVLAKYTK</sequence>
<dbReference type="SUPFAM" id="SSF48498">
    <property type="entry name" value="Tetracyclin repressor-like, C-terminal domain"/>
    <property type="match status" value="1"/>
</dbReference>
<organism evidence="8 9">
    <name type="scientific">Caballeronia temeraria</name>
    <dbReference type="NCBI Taxonomy" id="1777137"/>
    <lineage>
        <taxon>Bacteria</taxon>
        <taxon>Pseudomonadati</taxon>
        <taxon>Pseudomonadota</taxon>
        <taxon>Betaproteobacteria</taxon>
        <taxon>Burkholderiales</taxon>
        <taxon>Burkholderiaceae</taxon>
        <taxon>Caballeronia</taxon>
    </lineage>
</organism>
<feature type="region of interest" description="Disordered" evidence="6">
    <location>
        <begin position="1"/>
        <end position="68"/>
    </location>
</feature>
<dbReference type="GO" id="GO:0000976">
    <property type="term" value="F:transcription cis-regulatory region binding"/>
    <property type="evidence" value="ECO:0007669"/>
    <property type="project" value="TreeGrafter"/>
</dbReference>
<evidence type="ECO:0000256" key="6">
    <source>
        <dbReference type="SAM" id="MobiDB-lite"/>
    </source>
</evidence>
<dbReference type="GO" id="GO:0003700">
    <property type="term" value="F:DNA-binding transcription factor activity"/>
    <property type="evidence" value="ECO:0007669"/>
    <property type="project" value="TreeGrafter"/>
</dbReference>
<accession>A0A158D5S2</accession>
<dbReference type="InterPro" id="IPR001647">
    <property type="entry name" value="HTH_TetR"/>
</dbReference>
<dbReference type="SUPFAM" id="SSF46689">
    <property type="entry name" value="Homeodomain-like"/>
    <property type="match status" value="1"/>
</dbReference>
<dbReference type="Gene3D" id="1.10.357.10">
    <property type="entry name" value="Tetracycline Repressor, domain 2"/>
    <property type="match status" value="1"/>
</dbReference>
<keyword evidence="1" id="KW-0678">Repressor</keyword>
<dbReference type="PROSITE" id="PS50977">
    <property type="entry name" value="HTH_TETR_2"/>
    <property type="match status" value="1"/>
</dbReference>
<evidence type="ECO:0000259" key="7">
    <source>
        <dbReference type="PROSITE" id="PS50977"/>
    </source>
</evidence>
<name>A0A158D5S2_9BURK</name>
<evidence type="ECO:0000256" key="4">
    <source>
        <dbReference type="ARBA" id="ARBA00023163"/>
    </source>
</evidence>
<dbReference type="PRINTS" id="PR00455">
    <property type="entry name" value="HTHTETR"/>
</dbReference>
<evidence type="ECO:0000256" key="1">
    <source>
        <dbReference type="ARBA" id="ARBA00022491"/>
    </source>
</evidence>
<gene>
    <name evidence="8" type="ORF">AWB76_06495</name>
</gene>
<keyword evidence="3 5" id="KW-0238">DNA-binding</keyword>
<dbReference type="PANTHER" id="PTHR30055:SF175">
    <property type="entry name" value="HTH-TYPE TRANSCRIPTIONAL REPRESSOR KSTR2"/>
    <property type="match status" value="1"/>
</dbReference>
<dbReference type="PANTHER" id="PTHR30055">
    <property type="entry name" value="HTH-TYPE TRANSCRIPTIONAL REGULATOR RUTR"/>
    <property type="match status" value="1"/>
</dbReference>
<feature type="DNA-binding region" description="H-T-H motif" evidence="5">
    <location>
        <begin position="91"/>
        <end position="110"/>
    </location>
</feature>
<protein>
    <submittedName>
        <fullName evidence="8">DNA-binding transcriptional repressor AcrR</fullName>
    </submittedName>
</protein>
<keyword evidence="9" id="KW-1185">Reference proteome</keyword>
<dbReference type="InterPro" id="IPR050109">
    <property type="entry name" value="HTH-type_TetR-like_transc_reg"/>
</dbReference>
<dbReference type="InterPro" id="IPR009057">
    <property type="entry name" value="Homeodomain-like_sf"/>
</dbReference>
<evidence type="ECO:0000256" key="5">
    <source>
        <dbReference type="PROSITE-ProRule" id="PRU00335"/>
    </source>
</evidence>
<keyword evidence="4" id="KW-0804">Transcription</keyword>
<feature type="domain" description="HTH tetR-type" evidence="7">
    <location>
        <begin position="68"/>
        <end position="128"/>
    </location>
</feature>
<dbReference type="Proteomes" id="UP000054624">
    <property type="component" value="Unassembled WGS sequence"/>
</dbReference>